<dbReference type="EMBL" id="BMIQ01000002">
    <property type="protein sequence ID" value="GGD97930.1"/>
    <property type="molecule type" value="Genomic_DNA"/>
</dbReference>
<name>A0A916ZHI4_9HYPH</name>
<accession>A0A916ZHI4</accession>
<keyword evidence="1" id="KW-0472">Membrane</keyword>
<keyword evidence="1" id="KW-0812">Transmembrane</keyword>
<feature type="domain" description="GGDEF" evidence="3">
    <location>
        <begin position="110"/>
        <end position="241"/>
    </location>
</feature>
<evidence type="ECO:0008006" key="6">
    <source>
        <dbReference type="Google" id="ProtNLM"/>
    </source>
</evidence>
<organism evidence="4 5">
    <name type="scientific">Aureimonas endophytica</name>
    <dbReference type="NCBI Taxonomy" id="2027858"/>
    <lineage>
        <taxon>Bacteria</taxon>
        <taxon>Pseudomonadati</taxon>
        <taxon>Pseudomonadota</taxon>
        <taxon>Alphaproteobacteria</taxon>
        <taxon>Hyphomicrobiales</taxon>
        <taxon>Aurantimonadaceae</taxon>
        <taxon>Aureimonas</taxon>
    </lineage>
</organism>
<feature type="domain" description="EAL" evidence="2">
    <location>
        <begin position="250"/>
        <end position="498"/>
    </location>
</feature>
<dbReference type="Pfam" id="PF00990">
    <property type="entry name" value="GGDEF"/>
    <property type="match status" value="1"/>
</dbReference>
<dbReference type="SUPFAM" id="SSF55073">
    <property type="entry name" value="Nucleotide cyclase"/>
    <property type="match status" value="1"/>
</dbReference>
<dbReference type="AlphaFoldDB" id="A0A916ZHI4"/>
<dbReference type="SMART" id="SM00052">
    <property type="entry name" value="EAL"/>
    <property type="match status" value="1"/>
</dbReference>
<feature type="transmembrane region" description="Helical" evidence="1">
    <location>
        <begin position="12"/>
        <end position="30"/>
    </location>
</feature>
<dbReference type="PROSITE" id="PS50887">
    <property type="entry name" value="GGDEF"/>
    <property type="match status" value="1"/>
</dbReference>
<dbReference type="Gene3D" id="3.30.70.270">
    <property type="match status" value="1"/>
</dbReference>
<evidence type="ECO:0000313" key="4">
    <source>
        <dbReference type="EMBL" id="GGD97930.1"/>
    </source>
</evidence>
<comment type="caution">
    <text evidence="4">The sequence shown here is derived from an EMBL/GenBank/DDBJ whole genome shotgun (WGS) entry which is preliminary data.</text>
</comment>
<keyword evidence="1" id="KW-1133">Transmembrane helix</keyword>
<evidence type="ECO:0000259" key="3">
    <source>
        <dbReference type="PROSITE" id="PS50887"/>
    </source>
</evidence>
<dbReference type="Gene3D" id="3.20.20.450">
    <property type="entry name" value="EAL domain"/>
    <property type="match status" value="1"/>
</dbReference>
<dbReference type="CDD" id="cd01948">
    <property type="entry name" value="EAL"/>
    <property type="match status" value="1"/>
</dbReference>
<dbReference type="SUPFAM" id="SSF141868">
    <property type="entry name" value="EAL domain-like"/>
    <property type="match status" value="1"/>
</dbReference>
<evidence type="ECO:0000256" key="1">
    <source>
        <dbReference type="SAM" id="Phobius"/>
    </source>
</evidence>
<reference evidence="4" key="1">
    <citation type="journal article" date="2014" name="Int. J. Syst. Evol. Microbiol.">
        <title>Complete genome sequence of Corynebacterium casei LMG S-19264T (=DSM 44701T), isolated from a smear-ripened cheese.</title>
        <authorList>
            <consortium name="US DOE Joint Genome Institute (JGI-PGF)"/>
            <person name="Walter F."/>
            <person name="Albersmeier A."/>
            <person name="Kalinowski J."/>
            <person name="Ruckert C."/>
        </authorList>
    </citation>
    <scope>NUCLEOTIDE SEQUENCE</scope>
    <source>
        <strain evidence="4">CGMCC 1.15367</strain>
    </source>
</reference>
<dbReference type="NCBIfam" id="TIGR00254">
    <property type="entry name" value="GGDEF"/>
    <property type="match status" value="1"/>
</dbReference>
<dbReference type="PANTHER" id="PTHR44757">
    <property type="entry name" value="DIGUANYLATE CYCLASE DGCP"/>
    <property type="match status" value="1"/>
</dbReference>
<dbReference type="SMART" id="SM00267">
    <property type="entry name" value="GGDEF"/>
    <property type="match status" value="1"/>
</dbReference>
<reference evidence="4" key="2">
    <citation type="submission" date="2020-09" db="EMBL/GenBank/DDBJ databases">
        <authorList>
            <person name="Sun Q."/>
            <person name="Zhou Y."/>
        </authorList>
    </citation>
    <scope>NUCLEOTIDE SEQUENCE</scope>
    <source>
        <strain evidence="4">CGMCC 1.15367</strain>
    </source>
</reference>
<dbReference type="PROSITE" id="PS50883">
    <property type="entry name" value="EAL"/>
    <property type="match status" value="1"/>
</dbReference>
<dbReference type="Pfam" id="PF00563">
    <property type="entry name" value="EAL"/>
    <property type="match status" value="1"/>
</dbReference>
<dbReference type="Proteomes" id="UP000644699">
    <property type="component" value="Unassembled WGS sequence"/>
</dbReference>
<dbReference type="InterPro" id="IPR001633">
    <property type="entry name" value="EAL_dom"/>
</dbReference>
<sequence>MPPRPAAHDSKISFYAAGAVFLAICLSAIASLNSTGIIEPQYVYVVCILALIGLIVLVRARLVLAEKVRTGEIIERERLRLIGCDTLTGALSRNAFIERLQGIVYPRATDKAVLLLVDVDHFKSFNDGFGHAAGDEVLRHIVAVARESFPEAHIGRLGGDEFAILMPDGDLETGLRHAADFLAGLRRPATIAGRPMSLGCSIGLAAVPDHACFVDELIVSADLALYESKRRGRGCATAFEGAMMREQRHQRFIERELRAAILLDELELHYQPLVDGAGRTLGVEALVRWRHPLRGMIPPNDFVPIAEQSTLIDMLGEWVLRRAARDAAALPAGIVNVNISGAQLRRDALVATVTSVFAETGCPAERFAFEITEGVALAATPAVLQRLQALRDLGARVMLDDFGSGNCGFATLRSLPVDGIKIDRSYIQALESDPVAGIIVSAVAAIGRECDLEIVAEGIETEAHFTLAKAAGCMTFQGYRFGRPAPLREGPAVPAQETRARLRA</sequence>
<dbReference type="CDD" id="cd01949">
    <property type="entry name" value="GGDEF"/>
    <property type="match status" value="1"/>
</dbReference>
<feature type="transmembrane region" description="Helical" evidence="1">
    <location>
        <begin position="42"/>
        <end position="60"/>
    </location>
</feature>
<dbReference type="InterPro" id="IPR043128">
    <property type="entry name" value="Rev_trsase/Diguanyl_cyclase"/>
</dbReference>
<keyword evidence="5" id="KW-1185">Reference proteome</keyword>
<dbReference type="InterPro" id="IPR029787">
    <property type="entry name" value="Nucleotide_cyclase"/>
</dbReference>
<evidence type="ECO:0000313" key="5">
    <source>
        <dbReference type="Proteomes" id="UP000644699"/>
    </source>
</evidence>
<dbReference type="InterPro" id="IPR035919">
    <property type="entry name" value="EAL_sf"/>
</dbReference>
<dbReference type="PANTHER" id="PTHR44757:SF2">
    <property type="entry name" value="BIOFILM ARCHITECTURE MAINTENANCE PROTEIN MBAA"/>
    <property type="match status" value="1"/>
</dbReference>
<proteinExistence type="predicted"/>
<dbReference type="InterPro" id="IPR052155">
    <property type="entry name" value="Biofilm_reg_signaling"/>
</dbReference>
<protein>
    <recommendedName>
        <fullName evidence="6">Diguanylate cyclase (GGDEF)-like protein</fullName>
    </recommendedName>
</protein>
<gene>
    <name evidence="4" type="ORF">GCM10011390_15900</name>
</gene>
<evidence type="ECO:0000259" key="2">
    <source>
        <dbReference type="PROSITE" id="PS50883"/>
    </source>
</evidence>
<dbReference type="InterPro" id="IPR000160">
    <property type="entry name" value="GGDEF_dom"/>
</dbReference>